<dbReference type="EMBL" id="DWVZ01000048">
    <property type="protein sequence ID" value="HJC62733.1"/>
    <property type="molecule type" value="Genomic_DNA"/>
</dbReference>
<dbReference type="GO" id="GO:0003677">
    <property type="term" value="F:DNA binding"/>
    <property type="evidence" value="ECO:0007669"/>
    <property type="project" value="UniProtKB-KW"/>
</dbReference>
<comment type="subcellular location">
    <subcellularLocation>
        <location evidence="1">Cytoplasm</location>
    </subcellularLocation>
</comment>
<gene>
    <name evidence="9" type="ORF">H9753_03815</name>
</gene>
<protein>
    <recommendedName>
        <fullName evidence="6">HTH-type transcriptional regulator SarZ</fullName>
    </recommendedName>
    <alternativeName>
        <fullName evidence="7">Staphylococcal accessory regulator Z</fullName>
    </alternativeName>
</protein>
<dbReference type="InterPro" id="IPR036390">
    <property type="entry name" value="WH_DNA-bd_sf"/>
</dbReference>
<dbReference type="InterPro" id="IPR055166">
    <property type="entry name" value="Transc_reg_Sar_Rot_HTH"/>
</dbReference>
<keyword evidence="4" id="KW-0804">Transcription</keyword>
<reference evidence="9" key="2">
    <citation type="submission" date="2021-04" db="EMBL/GenBank/DDBJ databases">
        <authorList>
            <person name="Gilroy R."/>
        </authorList>
    </citation>
    <scope>NUCLEOTIDE SEQUENCE</scope>
    <source>
        <strain evidence="9">ChiBcec2-3848</strain>
    </source>
</reference>
<dbReference type="Gene3D" id="1.10.10.10">
    <property type="entry name" value="Winged helix-like DNA-binding domain superfamily/Winged helix DNA-binding domain"/>
    <property type="match status" value="1"/>
</dbReference>
<evidence type="ECO:0000256" key="2">
    <source>
        <dbReference type="ARBA" id="ARBA00023015"/>
    </source>
</evidence>
<dbReference type="PROSITE" id="PS50995">
    <property type="entry name" value="HTH_MARR_2"/>
    <property type="match status" value="1"/>
</dbReference>
<evidence type="ECO:0000256" key="4">
    <source>
        <dbReference type="ARBA" id="ARBA00023163"/>
    </source>
</evidence>
<reference evidence="9" key="1">
    <citation type="journal article" date="2021" name="PeerJ">
        <title>Extensive microbial diversity within the chicken gut microbiome revealed by metagenomics and culture.</title>
        <authorList>
            <person name="Gilroy R."/>
            <person name="Ravi A."/>
            <person name="Getino M."/>
            <person name="Pursley I."/>
            <person name="Horton D.L."/>
            <person name="Alikhan N.F."/>
            <person name="Baker D."/>
            <person name="Gharbi K."/>
            <person name="Hall N."/>
            <person name="Watson M."/>
            <person name="Adriaenssens E.M."/>
            <person name="Foster-Nyarko E."/>
            <person name="Jarju S."/>
            <person name="Secka A."/>
            <person name="Antonio M."/>
            <person name="Oren A."/>
            <person name="Chaudhuri R.R."/>
            <person name="La Ragione R."/>
            <person name="Hildebrand F."/>
            <person name="Pallen M.J."/>
        </authorList>
    </citation>
    <scope>NUCLEOTIDE SEQUENCE</scope>
    <source>
        <strain evidence="9">ChiBcec2-3848</strain>
    </source>
</reference>
<evidence type="ECO:0000259" key="8">
    <source>
        <dbReference type="PROSITE" id="PS50995"/>
    </source>
</evidence>
<name>A0A9D2PKG8_9FIRM</name>
<evidence type="ECO:0000313" key="9">
    <source>
        <dbReference type="EMBL" id="HJC62733.1"/>
    </source>
</evidence>
<evidence type="ECO:0000256" key="7">
    <source>
        <dbReference type="ARBA" id="ARBA00047207"/>
    </source>
</evidence>
<sequence>MDYKELAEEYLMIRAQLLKVPASQQVTKLVKGELFVLNYLATHEKAVYPKDLSKEMVVSTARIAVILNQMEDKKWITRTADTEDNRQILVALTEEGHRVIEQQREKIIHAVVQMFEKLGPEDAAEFIRIQRKIVENR</sequence>
<evidence type="ECO:0000256" key="1">
    <source>
        <dbReference type="ARBA" id="ARBA00004496"/>
    </source>
</evidence>
<dbReference type="GO" id="GO:0003700">
    <property type="term" value="F:DNA-binding transcription factor activity"/>
    <property type="evidence" value="ECO:0007669"/>
    <property type="project" value="InterPro"/>
</dbReference>
<organism evidence="9 10">
    <name type="scientific">Candidatus Blautia merdavium</name>
    <dbReference type="NCBI Taxonomy" id="2838494"/>
    <lineage>
        <taxon>Bacteria</taxon>
        <taxon>Bacillati</taxon>
        <taxon>Bacillota</taxon>
        <taxon>Clostridia</taxon>
        <taxon>Lachnospirales</taxon>
        <taxon>Lachnospiraceae</taxon>
        <taxon>Blautia</taxon>
    </lineage>
</organism>
<feature type="domain" description="HTH marR-type" evidence="8">
    <location>
        <begin position="3"/>
        <end position="135"/>
    </location>
</feature>
<comment type="similarity">
    <text evidence="5">Belongs to the SarZ family.</text>
</comment>
<keyword evidence="3" id="KW-0238">DNA-binding</keyword>
<evidence type="ECO:0000313" key="10">
    <source>
        <dbReference type="Proteomes" id="UP000823886"/>
    </source>
</evidence>
<accession>A0A9D2PKG8</accession>
<keyword evidence="2" id="KW-0805">Transcription regulation</keyword>
<dbReference type="InterPro" id="IPR000835">
    <property type="entry name" value="HTH_MarR-typ"/>
</dbReference>
<evidence type="ECO:0000256" key="5">
    <source>
        <dbReference type="ARBA" id="ARBA00046337"/>
    </source>
</evidence>
<dbReference type="InterPro" id="IPR036388">
    <property type="entry name" value="WH-like_DNA-bd_sf"/>
</dbReference>
<dbReference type="Proteomes" id="UP000823886">
    <property type="component" value="Unassembled WGS sequence"/>
</dbReference>
<dbReference type="SUPFAM" id="SSF46785">
    <property type="entry name" value="Winged helix' DNA-binding domain"/>
    <property type="match status" value="1"/>
</dbReference>
<dbReference type="SMART" id="SM00347">
    <property type="entry name" value="HTH_MARR"/>
    <property type="match status" value="1"/>
</dbReference>
<proteinExistence type="inferred from homology"/>
<comment type="caution">
    <text evidence="9">The sequence shown here is derived from an EMBL/GenBank/DDBJ whole genome shotgun (WGS) entry which is preliminary data.</text>
</comment>
<dbReference type="PANTHER" id="PTHR42756:SF1">
    <property type="entry name" value="TRANSCRIPTIONAL REPRESSOR OF EMRAB OPERON"/>
    <property type="match status" value="1"/>
</dbReference>
<evidence type="ECO:0000256" key="6">
    <source>
        <dbReference type="ARBA" id="ARBA00047188"/>
    </source>
</evidence>
<dbReference type="PANTHER" id="PTHR42756">
    <property type="entry name" value="TRANSCRIPTIONAL REGULATOR, MARR"/>
    <property type="match status" value="1"/>
</dbReference>
<dbReference type="AlphaFoldDB" id="A0A9D2PKG8"/>
<evidence type="ECO:0000256" key="3">
    <source>
        <dbReference type="ARBA" id="ARBA00023125"/>
    </source>
</evidence>
<dbReference type="GO" id="GO:0005737">
    <property type="term" value="C:cytoplasm"/>
    <property type="evidence" value="ECO:0007669"/>
    <property type="project" value="UniProtKB-SubCell"/>
</dbReference>
<dbReference type="PRINTS" id="PR00598">
    <property type="entry name" value="HTHMARR"/>
</dbReference>
<dbReference type="Pfam" id="PF22381">
    <property type="entry name" value="Staph_reg_Sar_Rot"/>
    <property type="match status" value="1"/>
</dbReference>